<gene>
    <name evidence="3" type="ORF">SAMN05660649_04824</name>
</gene>
<name>A0A1I2Z8V7_9FIRM</name>
<feature type="transmembrane region" description="Helical" evidence="1">
    <location>
        <begin position="7"/>
        <end position="28"/>
    </location>
</feature>
<dbReference type="CDD" id="cd11614">
    <property type="entry name" value="SAF_CpaB_FlgA_like"/>
    <property type="match status" value="1"/>
</dbReference>
<dbReference type="Pfam" id="PF08666">
    <property type="entry name" value="SAF"/>
    <property type="match status" value="1"/>
</dbReference>
<protein>
    <submittedName>
        <fullName evidence="3">Flp pilus assembly protein CpaB</fullName>
    </submittedName>
</protein>
<feature type="domain" description="SAF" evidence="2">
    <location>
        <begin position="35"/>
        <end position="98"/>
    </location>
</feature>
<dbReference type="InterPro" id="IPR013974">
    <property type="entry name" value="SAF"/>
</dbReference>
<evidence type="ECO:0000313" key="4">
    <source>
        <dbReference type="Proteomes" id="UP000199337"/>
    </source>
</evidence>
<evidence type="ECO:0000259" key="2">
    <source>
        <dbReference type="SMART" id="SM00858"/>
    </source>
</evidence>
<dbReference type="AlphaFoldDB" id="A0A1I2Z8V7"/>
<keyword evidence="4" id="KW-1185">Reference proteome</keyword>
<keyword evidence="1" id="KW-1133">Transmembrane helix</keyword>
<accession>A0A1I2Z8V7</accession>
<dbReference type="STRING" id="341036.SAMN05660649_04824"/>
<dbReference type="EMBL" id="FOOX01000025">
    <property type="protein sequence ID" value="SFH34293.1"/>
    <property type="molecule type" value="Genomic_DNA"/>
</dbReference>
<sequence>MNLIKKYMHIILAIILAAAAGYGVLYMINLNAPTVPVTTAREKLPIGTVITNQNIKIEKYPKIAVPDDAVFDKNQVIGKTVFEGPVLQDDIIRLQHVKDNTGSLVALLNTLAPGREAVDLPSGTATGLSGVAVGDKVDIYGEVDFIDQGKAATTTTKVAQGAIILKVPGGNKDASGPVDVEGAYVVAIQPKEAENVNNGIVKGKKFSITLLSPEVKK</sequence>
<organism evidence="3 4">
    <name type="scientific">Desulfotruncus arcticus DSM 17038</name>
    <dbReference type="NCBI Taxonomy" id="1121424"/>
    <lineage>
        <taxon>Bacteria</taxon>
        <taxon>Bacillati</taxon>
        <taxon>Bacillota</taxon>
        <taxon>Clostridia</taxon>
        <taxon>Eubacteriales</taxon>
        <taxon>Desulfallaceae</taxon>
        <taxon>Desulfotruncus</taxon>
    </lineage>
</organism>
<keyword evidence="1" id="KW-0812">Transmembrane</keyword>
<dbReference type="Proteomes" id="UP000199337">
    <property type="component" value="Unassembled WGS sequence"/>
</dbReference>
<dbReference type="Gene3D" id="3.90.1210.10">
    <property type="entry name" value="Antifreeze-like/N-acetylneuraminic acid synthase C-terminal domain"/>
    <property type="match status" value="1"/>
</dbReference>
<reference evidence="4" key="1">
    <citation type="submission" date="2016-10" db="EMBL/GenBank/DDBJ databases">
        <authorList>
            <person name="Varghese N."/>
            <person name="Submissions S."/>
        </authorList>
    </citation>
    <scope>NUCLEOTIDE SEQUENCE [LARGE SCALE GENOMIC DNA]</scope>
    <source>
        <strain evidence="4">DSM 17038</strain>
    </source>
</reference>
<proteinExistence type="predicted"/>
<dbReference type="SMART" id="SM00858">
    <property type="entry name" value="SAF"/>
    <property type="match status" value="1"/>
</dbReference>
<evidence type="ECO:0000313" key="3">
    <source>
        <dbReference type="EMBL" id="SFH34293.1"/>
    </source>
</evidence>
<dbReference type="RefSeq" id="WP_092475449.1">
    <property type="nucleotide sequence ID" value="NZ_FOOX01000025.1"/>
</dbReference>
<dbReference type="OrthoDB" id="1805515at2"/>
<keyword evidence="1" id="KW-0472">Membrane</keyword>
<evidence type="ECO:0000256" key="1">
    <source>
        <dbReference type="SAM" id="Phobius"/>
    </source>
</evidence>